<comment type="caution">
    <text evidence="1">The sequence shown here is derived from an EMBL/GenBank/DDBJ whole genome shotgun (WGS) entry which is preliminary data.</text>
</comment>
<dbReference type="Proteomes" id="UP001186974">
    <property type="component" value="Unassembled WGS sequence"/>
</dbReference>
<reference evidence="1" key="1">
    <citation type="submission" date="2024-09" db="EMBL/GenBank/DDBJ databases">
        <title>Black Yeasts Isolated from many extreme environments.</title>
        <authorList>
            <person name="Coleine C."/>
            <person name="Stajich J.E."/>
            <person name="Selbmann L."/>
        </authorList>
    </citation>
    <scope>NUCLEOTIDE SEQUENCE</scope>
    <source>
        <strain evidence="1">CCFEE 5737</strain>
    </source>
</reference>
<sequence>MAERSDSPSPEERKRLDAEAKAKEEAEQATLPYKWTQTIKDVDVVVPIAGNYKGRDLDVKLSKQALKVSIKGQEPIIDGQLPHTIHVDESTWTLETVPSGKEIAIHLDKVNQMEWWPHVVTSAPKIDTSKITPEDSKLGDLDGETRSMVEKMMFDQRQKEMGKPTSDEQKKMDILK</sequence>
<gene>
    <name evidence="1" type="ORF">LTS18_004188</name>
</gene>
<keyword evidence="2" id="KW-1185">Reference proteome</keyword>
<evidence type="ECO:0000313" key="1">
    <source>
        <dbReference type="EMBL" id="KAK3062368.1"/>
    </source>
</evidence>
<organism evidence="1 2">
    <name type="scientific">Coniosporium uncinatum</name>
    <dbReference type="NCBI Taxonomy" id="93489"/>
    <lineage>
        <taxon>Eukaryota</taxon>
        <taxon>Fungi</taxon>
        <taxon>Dikarya</taxon>
        <taxon>Ascomycota</taxon>
        <taxon>Pezizomycotina</taxon>
        <taxon>Dothideomycetes</taxon>
        <taxon>Dothideomycetes incertae sedis</taxon>
        <taxon>Coniosporium</taxon>
    </lineage>
</organism>
<accession>A0ACC3D5Z8</accession>
<protein>
    <submittedName>
        <fullName evidence="1">Uncharacterized protein</fullName>
    </submittedName>
</protein>
<proteinExistence type="predicted"/>
<evidence type="ECO:0000313" key="2">
    <source>
        <dbReference type="Proteomes" id="UP001186974"/>
    </source>
</evidence>
<dbReference type="EMBL" id="JAWDJW010007323">
    <property type="protein sequence ID" value="KAK3062368.1"/>
    <property type="molecule type" value="Genomic_DNA"/>
</dbReference>
<name>A0ACC3D5Z8_9PEZI</name>